<keyword evidence="5" id="KW-1185">Reference proteome</keyword>
<evidence type="ECO:0000256" key="1">
    <source>
        <dbReference type="ARBA" id="ARBA00010792"/>
    </source>
</evidence>
<proteinExistence type="inferred from homology"/>
<evidence type="ECO:0000313" key="4">
    <source>
        <dbReference type="EMBL" id="MFD1735518.1"/>
    </source>
</evidence>
<keyword evidence="2" id="KW-0472">Membrane</keyword>
<feature type="domain" description="VTT" evidence="3">
    <location>
        <begin position="32"/>
        <end position="157"/>
    </location>
</feature>
<reference evidence="5" key="1">
    <citation type="journal article" date="2019" name="Int. J. Syst. Evol. Microbiol.">
        <title>The Global Catalogue of Microorganisms (GCM) 10K type strain sequencing project: providing services to taxonomists for standard genome sequencing and annotation.</title>
        <authorList>
            <consortium name="The Broad Institute Genomics Platform"/>
            <consortium name="The Broad Institute Genome Sequencing Center for Infectious Disease"/>
            <person name="Wu L."/>
            <person name="Ma J."/>
        </authorList>
    </citation>
    <scope>NUCLEOTIDE SEQUENCE [LARGE SCALE GENOMIC DNA]</scope>
    <source>
        <strain evidence="5">CCUG 49339</strain>
    </source>
</reference>
<evidence type="ECO:0000313" key="5">
    <source>
        <dbReference type="Proteomes" id="UP001597214"/>
    </source>
</evidence>
<feature type="transmembrane region" description="Helical" evidence="2">
    <location>
        <begin position="166"/>
        <end position="189"/>
    </location>
</feature>
<dbReference type="EMBL" id="JBHUEM010000003">
    <property type="protein sequence ID" value="MFD1735518.1"/>
    <property type="molecule type" value="Genomic_DNA"/>
</dbReference>
<evidence type="ECO:0000259" key="3">
    <source>
        <dbReference type="Pfam" id="PF09335"/>
    </source>
</evidence>
<keyword evidence="2" id="KW-0812">Transmembrane</keyword>
<gene>
    <name evidence="4" type="ORF">ACFSCX_02985</name>
</gene>
<feature type="transmembrane region" description="Helical" evidence="2">
    <location>
        <begin position="137"/>
        <end position="160"/>
    </location>
</feature>
<evidence type="ECO:0000256" key="2">
    <source>
        <dbReference type="SAM" id="Phobius"/>
    </source>
</evidence>
<sequence length="203" mass="23359">MMELETAFHFVNEFGYLALFFILWIGFFGIPVPNEAIVMTTGFFVASGILEPIPALVITYIGVLMSLNTLYVFGRFFFFPIQNKLLHKPKFKQYIQKATQLIERFGPFALVVSYCFPGVRHFVPFLTGSMKMKFGTFLLYSYSTAAVWTVIFFSCGYFFGQHIDVILTHFYSIGLPILGTLFIIIFLIIRTRRKIITAKQNES</sequence>
<keyword evidence="2" id="KW-1133">Transmembrane helix</keyword>
<comment type="caution">
    <text evidence="4">The sequence shown here is derived from an EMBL/GenBank/DDBJ whole genome shotgun (WGS) entry which is preliminary data.</text>
</comment>
<dbReference type="InterPro" id="IPR051311">
    <property type="entry name" value="DedA_domain"/>
</dbReference>
<dbReference type="RefSeq" id="WP_377926616.1">
    <property type="nucleotide sequence ID" value="NZ_JBHUEM010000003.1"/>
</dbReference>
<protein>
    <submittedName>
        <fullName evidence="4">DedA family protein</fullName>
    </submittedName>
</protein>
<feature type="transmembrane region" description="Helical" evidence="2">
    <location>
        <begin position="14"/>
        <end position="33"/>
    </location>
</feature>
<dbReference type="PANTHER" id="PTHR42709">
    <property type="entry name" value="ALKALINE PHOSPHATASE LIKE PROTEIN"/>
    <property type="match status" value="1"/>
</dbReference>
<comment type="similarity">
    <text evidence="1">Belongs to the DedA family.</text>
</comment>
<dbReference type="Pfam" id="PF09335">
    <property type="entry name" value="VTT_dom"/>
    <property type="match status" value="1"/>
</dbReference>
<dbReference type="Proteomes" id="UP001597214">
    <property type="component" value="Unassembled WGS sequence"/>
</dbReference>
<organism evidence="4 5">
    <name type="scientific">Bacillus salitolerans</name>
    <dbReference type="NCBI Taxonomy" id="1437434"/>
    <lineage>
        <taxon>Bacteria</taxon>
        <taxon>Bacillati</taxon>
        <taxon>Bacillota</taxon>
        <taxon>Bacilli</taxon>
        <taxon>Bacillales</taxon>
        <taxon>Bacillaceae</taxon>
        <taxon>Bacillus</taxon>
    </lineage>
</organism>
<accession>A0ABW4LL92</accession>
<feature type="transmembrane region" description="Helical" evidence="2">
    <location>
        <begin position="53"/>
        <end position="78"/>
    </location>
</feature>
<dbReference type="InterPro" id="IPR032816">
    <property type="entry name" value="VTT_dom"/>
</dbReference>
<dbReference type="PANTHER" id="PTHR42709:SF9">
    <property type="entry name" value="ALKALINE PHOSPHATASE LIKE PROTEIN"/>
    <property type="match status" value="1"/>
</dbReference>
<name>A0ABW4LL92_9BACI</name>